<dbReference type="PANTHER" id="PTHR31110:SF4">
    <property type="entry name" value="TRANSMEMBRANE PROTEIN"/>
    <property type="match status" value="1"/>
</dbReference>
<reference evidence="1" key="1">
    <citation type="submission" date="2019-07" db="EMBL/GenBank/DDBJ databases">
        <authorList>
            <person name="Dittberner H."/>
        </authorList>
    </citation>
    <scope>NUCLEOTIDE SEQUENCE [LARGE SCALE GENOMIC DNA]</scope>
</reference>
<dbReference type="EMBL" id="CABITT030000006">
    <property type="protein sequence ID" value="VVB06878.1"/>
    <property type="molecule type" value="Genomic_DNA"/>
</dbReference>
<protein>
    <submittedName>
        <fullName evidence="1">Uncharacterized protein</fullName>
    </submittedName>
</protein>
<proteinExistence type="predicted"/>
<name>A0A565BZQ5_9BRAS</name>
<comment type="caution">
    <text evidence="1">The sequence shown here is derived from an EMBL/GenBank/DDBJ whole genome shotgun (WGS) entry which is preliminary data.</text>
</comment>
<organism evidence="1 2">
    <name type="scientific">Arabis nemorensis</name>
    <dbReference type="NCBI Taxonomy" id="586526"/>
    <lineage>
        <taxon>Eukaryota</taxon>
        <taxon>Viridiplantae</taxon>
        <taxon>Streptophyta</taxon>
        <taxon>Embryophyta</taxon>
        <taxon>Tracheophyta</taxon>
        <taxon>Spermatophyta</taxon>
        <taxon>Magnoliopsida</taxon>
        <taxon>eudicotyledons</taxon>
        <taxon>Gunneridae</taxon>
        <taxon>Pentapetalae</taxon>
        <taxon>rosids</taxon>
        <taxon>malvids</taxon>
        <taxon>Brassicales</taxon>
        <taxon>Brassicaceae</taxon>
        <taxon>Arabideae</taxon>
        <taxon>Arabis</taxon>
    </lineage>
</organism>
<keyword evidence="2" id="KW-1185">Reference proteome</keyword>
<dbReference type="Proteomes" id="UP000489600">
    <property type="component" value="Unassembled WGS sequence"/>
</dbReference>
<dbReference type="OrthoDB" id="1716065at2759"/>
<gene>
    <name evidence="1" type="ORF">ANE_LOCUS17322</name>
</gene>
<sequence length="149" mass="17053">MAYSEIQGLTSPFVDGMYELLNATLDDSDIIIMQYAASLKVVADEERAIVEALEKQFSEVLSPLKENKIIPLKYVQRLTKKDTYDLYSVPTELGVLLNSMKTVVNELHSSIENRFKVWNSYFPEKLHGSAPGETCRECRLLLFEKRLDD</sequence>
<dbReference type="PANTHER" id="PTHR31110">
    <property type="entry name" value="PESTICIDAL CRYSTAL CRY8BA PROTEIN"/>
    <property type="match status" value="1"/>
</dbReference>
<accession>A0A565BZQ5</accession>
<evidence type="ECO:0000313" key="1">
    <source>
        <dbReference type="EMBL" id="VVB06878.1"/>
    </source>
</evidence>
<dbReference type="AlphaFoldDB" id="A0A565BZQ5"/>
<evidence type="ECO:0000313" key="2">
    <source>
        <dbReference type="Proteomes" id="UP000489600"/>
    </source>
</evidence>